<feature type="signal peptide" evidence="1">
    <location>
        <begin position="1"/>
        <end position="23"/>
    </location>
</feature>
<sequence length="201" mass="22958">MKLSHFALFTALVAPLLIGHANAAETESQKERLFKQTVSQFIQLASQGDIAAINRQMIYPPYGIIDVYRIGVPNTFTIVPQISEEKLKEWSITQTILSVQATTRPLQEGYVEYDCDNIAWSDHGLFMSKQLHYPLPSDIQDFYMHNEGASYPPESQSQINNIEANSIRLVQTQSDFIGYFTWINQRWYLTLVDRVTTDCSA</sequence>
<evidence type="ECO:0000256" key="1">
    <source>
        <dbReference type="SAM" id="SignalP"/>
    </source>
</evidence>
<evidence type="ECO:0000313" key="2">
    <source>
        <dbReference type="EMBL" id="SDC31047.1"/>
    </source>
</evidence>
<dbReference type="Proteomes" id="UP000242317">
    <property type="component" value="Unassembled WGS sequence"/>
</dbReference>
<feature type="chain" id="PRO_5017407797" evidence="1">
    <location>
        <begin position="24"/>
        <end position="201"/>
    </location>
</feature>
<gene>
    <name evidence="2" type="ORF">SAMN05421749_10482</name>
</gene>
<keyword evidence="1" id="KW-0732">Signal</keyword>
<protein>
    <submittedName>
        <fullName evidence="2">Uncharacterized protein</fullName>
    </submittedName>
</protein>
<dbReference type="AlphaFoldDB" id="A0A1G6KJD2"/>
<proteinExistence type="predicted"/>
<reference evidence="3" key="1">
    <citation type="submission" date="2016-09" db="EMBL/GenBank/DDBJ databases">
        <authorList>
            <person name="Varghese N."/>
            <person name="Submissions S."/>
        </authorList>
    </citation>
    <scope>NUCLEOTIDE SEQUENCE [LARGE SCALE GENOMIC DNA]</scope>
    <source>
        <strain evidence="3">ANC 3699</strain>
    </source>
</reference>
<dbReference type="OrthoDB" id="5347149at2"/>
<keyword evidence="3" id="KW-1185">Reference proteome</keyword>
<accession>A0A1G6KJD2</accession>
<dbReference type="EMBL" id="FMYK01000004">
    <property type="protein sequence ID" value="SDC31047.1"/>
    <property type="molecule type" value="Genomic_DNA"/>
</dbReference>
<evidence type="ECO:0000313" key="3">
    <source>
        <dbReference type="Proteomes" id="UP000242317"/>
    </source>
</evidence>
<organism evidence="2 3">
    <name type="scientific">Acinetobacter marinus</name>
    <dbReference type="NCBI Taxonomy" id="281375"/>
    <lineage>
        <taxon>Bacteria</taxon>
        <taxon>Pseudomonadati</taxon>
        <taxon>Pseudomonadota</taxon>
        <taxon>Gammaproteobacteria</taxon>
        <taxon>Moraxellales</taxon>
        <taxon>Moraxellaceae</taxon>
        <taxon>Acinetobacter</taxon>
    </lineage>
</organism>
<dbReference type="RefSeq" id="WP_092618994.1">
    <property type="nucleotide sequence ID" value="NZ_FMYK01000004.1"/>
</dbReference>
<name>A0A1G6KJD2_9GAMM</name>